<dbReference type="SMART" id="SM00729">
    <property type="entry name" value="Elp3"/>
    <property type="match status" value="1"/>
</dbReference>
<gene>
    <name evidence="7" type="ORF">METZ01_LOCUS69440</name>
</gene>
<keyword evidence="3" id="KW-0479">Metal-binding</keyword>
<name>A0A381TKG4_9ZZZZ</name>
<reference evidence="7" key="1">
    <citation type="submission" date="2018-05" db="EMBL/GenBank/DDBJ databases">
        <authorList>
            <person name="Lanie J.A."/>
            <person name="Ng W.-L."/>
            <person name="Kazmierczak K.M."/>
            <person name="Andrzejewski T.M."/>
            <person name="Davidsen T.M."/>
            <person name="Wayne K.J."/>
            <person name="Tettelin H."/>
            <person name="Glass J.I."/>
            <person name="Rusch D."/>
            <person name="Podicherti R."/>
            <person name="Tsui H.-C.T."/>
            <person name="Winkler M.E."/>
        </authorList>
    </citation>
    <scope>NUCLEOTIDE SEQUENCE</scope>
</reference>
<evidence type="ECO:0000256" key="4">
    <source>
        <dbReference type="ARBA" id="ARBA00023004"/>
    </source>
</evidence>
<keyword evidence="5" id="KW-0411">Iron-sulfur</keyword>
<dbReference type="InterPro" id="IPR023404">
    <property type="entry name" value="rSAM_horseshoe"/>
</dbReference>
<dbReference type="Pfam" id="PF04055">
    <property type="entry name" value="Radical_SAM"/>
    <property type="match status" value="1"/>
</dbReference>
<sequence length="451" mass="52645">MSIFFSNPPWWGGKESRKGWFKRKRWRRGIRAGSRWPFTSLNKSRPDKRHIKDYTPYPYFLGYATTYAQRKIGKNHVFFRDSIGLSESYKSYFNFLDTIKNKIEYFLLESATPSWEHDYKLIKEIKGKYPHFKIIIAGSIGSVPEKLQNCKEIHAILKGEYEKNTLKVLNGEKGIIDYDLLTLDEMNQSPTPYFDDLHFDKYFDWNPVPMSKYFPQAHIWGSRGCPFKCIFCVWPASMTGNDPDGDKKRTVRQYTKEYMKNFIGTLIEKYKYQTIYFDDDTFNIGNKHTVDMCEIMNEFKIPWFAMCRADSIRKETWKIMHDSGCQGVKIGVESGSQYVVDKIVNKHLDLNYTKEIVQYIKSLGMSVHGTFTYGLPGETKANMLETKKYISEVKFTTVQESGTAEIEGAPLYNLNKKNLSVYPAAKIDSAYKRHTDGSKKWMDLVESLQNK</sequence>
<evidence type="ECO:0000256" key="3">
    <source>
        <dbReference type="ARBA" id="ARBA00022723"/>
    </source>
</evidence>
<dbReference type="SFLD" id="SFLDG01082">
    <property type="entry name" value="B12-binding_domain_containing"/>
    <property type="match status" value="1"/>
</dbReference>
<dbReference type="GO" id="GO:0051536">
    <property type="term" value="F:iron-sulfur cluster binding"/>
    <property type="evidence" value="ECO:0007669"/>
    <property type="project" value="UniProtKB-KW"/>
</dbReference>
<dbReference type="GO" id="GO:0003824">
    <property type="term" value="F:catalytic activity"/>
    <property type="evidence" value="ECO:0007669"/>
    <property type="project" value="InterPro"/>
</dbReference>
<keyword evidence="4" id="KW-0408">Iron</keyword>
<evidence type="ECO:0000256" key="1">
    <source>
        <dbReference type="ARBA" id="ARBA00001966"/>
    </source>
</evidence>
<proteinExistence type="predicted"/>
<dbReference type="AlphaFoldDB" id="A0A381TKG4"/>
<dbReference type="SUPFAM" id="SSF102114">
    <property type="entry name" value="Radical SAM enzymes"/>
    <property type="match status" value="1"/>
</dbReference>
<dbReference type="InterPro" id="IPR007197">
    <property type="entry name" value="rSAM"/>
</dbReference>
<dbReference type="PANTHER" id="PTHR43409:SF16">
    <property type="entry name" value="SLR0320 PROTEIN"/>
    <property type="match status" value="1"/>
</dbReference>
<dbReference type="InterPro" id="IPR051198">
    <property type="entry name" value="BchE-like"/>
</dbReference>
<feature type="domain" description="Radical SAM core" evidence="6">
    <location>
        <begin position="211"/>
        <end position="443"/>
    </location>
</feature>
<dbReference type="GO" id="GO:0046872">
    <property type="term" value="F:metal ion binding"/>
    <property type="evidence" value="ECO:0007669"/>
    <property type="project" value="UniProtKB-KW"/>
</dbReference>
<comment type="cofactor">
    <cofactor evidence="1">
        <name>[4Fe-4S] cluster</name>
        <dbReference type="ChEBI" id="CHEBI:49883"/>
    </cofactor>
</comment>
<evidence type="ECO:0000313" key="7">
    <source>
        <dbReference type="EMBL" id="SVA16586.1"/>
    </source>
</evidence>
<dbReference type="InterPro" id="IPR006638">
    <property type="entry name" value="Elp3/MiaA/NifB-like_rSAM"/>
</dbReference>
<evidence type="ECO:0000259" key="6">
    <source>
        <dbReference type="PROSITE" id="PS51918"/>
    </source>
</evidence>
<organism evidence="7">
    <name type="scientific">marine metagenome</name>
    <dbReference type="NCBI Taxonomy" id="408172"/>
    <lineage>
        <taxon>unclassified sequences</taxon>
        <taxon>metagenomes</taxon>
        <taxon>ecological metagenomes</taxon>
    </lineage>
</organism>
<evidence type="ECO:0000256" key="2">
    <source>
        <dbReference type="ARBA" id="ARBA00022691"/>
    </source>
</evidence>
<dbReference type="EMBL" id="UINC01004748">
    <property type="protein sequence ID" value="SVA16586.1"/>
    <property type="molecule type" value="Genomic_DNA"/>
</dbReference>
<dbReference type="InterPro" id="IPR058240">
    <property type="entry name" value="rSAM_sf"/>
</dbReference>
<dbReference type="PANTHER" id="PTHR43409">
    <property type="entry name" value="ANAEROBIC MAGNESIUM-PROTOPORPHYRIN IX MONOMETHYL ESTER CYCLASE-RELATED"/>
    <property type="match status" value="1"/>
</dbReference>
<evidence type="ECO:0000256" key="5">
    <source>
        <dbReference type="ARBA" id="ARBA00023014"/>
    </source>
</evidence>
<accession>A0A381TKG4</accession>
<dbReference type="SFLD" id="SFLDS00029">
    <property type="entry name" value="Radical_SAM"/>
    <property type="match status" value="1"/>
</dbReference>
<dbReference type="PROSITE" id="PS51918">
    <property type="entry name" value="RADICAL_SAM"/>
    <property type="match status" value="1"/>
</dbReference>
<keyword evidence="2" id="KW-0949">S-adenosyl-L-methionine</keyword>
<dbReference type="Gene3D" id="3.80.30.20">
    <property type="entry name" value="tm_1862 like domain"/>
    <property type="match status" value="1"/>
</dbReference>
<protein>
    <recommendedName>
        <fullName evidence="6">Radical SAM core domain-containing protein</fullName>
    </recommendedName>
</protein>
<dbReference type="GO" id="GO:0005829">
    <property type="term" value="C:cytosol"/>
    <property type="evidence" value="ECO:0007669"/>
    <property type="project" value="TreeGrafter"/>
</dbReference>